<gene>
    <name evidence="4" type="ORF">E4O86_01665</name>
</gene>
<dbReference type="InterPro" id="IPR045336">
    <property type="entry name" value="MmgE_PrpD_N"/>
</dbReference>
<dbReference type="InterPro" id="IPR005656">
    <property type="entry name" value="MmgE_PrpD"/>
</dbReference>
<proteinExistence type="inferred from homology"/>
<name>A0A964WRZ3_9HYPH</name>
<evidence type="ECO:0000313" key="4">
    <source>
        <dbReference type="EMBL" id="MYZ46428.1"/>
    </source>
</evidence>
<keyword evidence="5" id="KW-1185">Reference proteome</keyword>
<dbReference type="EMBL" id="SPKJ01000003">
    <property type="protein sequence ID" value="MYZ46428.1"/>
    <property type="molecule type" value="Genomic_DNA"/>
</dbReference>
<dbReference type="SUPFAM" id="SSF103378">
    <property type="entry name" value="2-methylcitrate dehydratase PrpD"/>
    <property type="match status" value="1"/>
</dbReference>
<dbReference type="InterPro" id="IPR036148">
    <property type="entry name" value="MmgE/PrpD_sf"/>
</dbReference>
<dbReference type="RefSeq" id="WP_161138774.1">
    <property type="nucleotide sequence ID" value="NZ_SPKJ01000003.1"/>
</dbReference>
<dbReference type="GO" id="GO:0016829">
    <property type="term" value="F:lyase activity"/>
    <property type="evidence" value="ECO:0007669"/>
    <property type="project" value="InterPro"/>
</dbReference>
<dbReference type="Pfam" id="PF19305">
    <property type="entry name" value="MmgE_PrpD_C"/>
    <property type="match status" value="1"/>
</dbReference>
<evidence type="ECO:0000313" key="5">
    <source>
        <dbReference type="Proteomes" id="UP000773614"/>
    </source>
</evidence>
<dbReference type="InterPro" id="IPR042183">
    <property type="entry name" value="MmgE/PrpD_sf_1"/>
</dbReference>
<reference evidence="4" key="1">
    <citation type="submission" date="2019-03" db="EMBL/GenBank/DDBJ databases">
        <title>Afifella sp. nov., isolated from activated sludge.</title>
        <authorList>
            <person name="Li Q."/>
            <person name="Liu Y."/>
        </authorList>
    </citation>
    <scope>NUCLEOTIDE SEQUENCE</scope>
    <source>
        <strain evidence="4">L72</strain>
    </source>
</reference>
<dbReference type="Proteomes" id="UP000773614">
    <property type="component" value="Unassembled WGS sequence"/>
</dbReference>
<protein>
    <submittedName>
        <fullName evidence="4">MmgE/PrpD family protein</fullName>
    </submittedName>
</protein>
<evidence type="ECO:0000259" key="3">
    <source>
        <dbReference type="Pfam" id="PF19305"/>
    </source>
</evidence>
<feature type="domain" description="MmgE/PrpD C-terminal" evidence="3">
    <location>
        <begin position="271"/>
        <end position="425"/>
    </location>
</feature>
<sequence length="472" mass="50237">MAEAVMNEFATFAASADNRTFPPLARSRAVDAIIDCIGCMLAGVDEPCAKNLRDIMSFGQRAATLSFVPGAGYTAAPEAALCNGTAAHALDYDDTNHPAYAHPSAVLVPALLAISPLANASGADIVSSYIVGFDLIGKLGRVLNTGHYAKGWHSTNTFGAVAAALACARLLSLPAEKISIAMGIAASGASGIRANFGTMVKPLHAGLAAQTGVRAALLARAGYDAAEDAFMGKAGYLTAFRGEEEAQPVFLSMPGEPLEILTDYGLALKPYPSCGATHPGIEAGIMLNRQLFPHGYAPGDIRRIRIGVARMALNPLIHHVTKTPLQGKFCLEYCVAAALVDGKVDLSTFSPEKIADQEIQAVAGNTTMVVDERVAESPEFSTVVLVETNAGRVEEILVPLAKGKPERWMSRAERLEKFRDCISYAHRTVPNDLFERFETMDSDIPVEALISTLRNHPAPRPNTAHDERRLAL</sequence>
<dbReference type="OrthoDB" id="9795089at2"/>
<dbReference type="Gene3D" id="3.30.1330.120">
    <property type="entry name" value="2-methylcitrate dehydratase PrpD"/>
    <property type="match status" value="1"/>
</dbReference>
<dbReference type="PANTHER" id="PTHR16943">
    <property type="entry name" value="2-METHYLCITRATE DEHYDRATASE-RELATED"/>
    <property type="match status" value="1"/>
</dbReference>
<organism evidence="4 5">
    <name type="scientific">Propylenella binzhouense</name>
    <dbReference type="NCBI Taxonomy" id="2555902"/>
    <lineage>
        <taxon>Bacteria</taxon>
        <taxon>Pseudomonadati</taxon>
        <taxon>Pseudomonadota</taxon>
        <taxon>Alphaproteobacteria</taxon>
        <taxon>Hyphomicrobiales</taxon>
        <taxon>Propylenellaceae</taxon>
        <taxon>Propylenella</taxon>
    </lineage>
</organism>
<comment type="similarity">
    <text evidence="1">Belongs to the PrpD family.</text>
</comment>
<evidence type="ECO:0000256" key="1">
    <source>
        <dbReference type="ARBA" id="ARBA00006174"/>
    </source>
</evidence>
<evidence type="ECO:0000259" key="2">
    <source>
        <dbReference type="Pfam" id="PF03972"/>
    </source>
</evidence>
<dbReference type="PANTHER" id="PTHR16943:SF8">
    <property type="entry name" value="2-METHYLCITRATE DEHYDRATASE"/>
    <property type="match status" value="1"/>
</dbReference>
<dbReference type="Pfam" id="PF03972">
    <property type="entry name" value="MmgE_PrpD_N"/>
    <property type="match status" value="1"/>
</dbReference>
<dbReference type="AlphaFoldDB" id="A0A964WRZ3"/>
<accession>A0A964WRZ3</accession>
<dbReference type="InterPro" id="IPR045337">
    <property type="entry name" value="MmgE_PrpD_C"/>
</dbReference>
<comment type="caution">
    <text evidence="4">The sequence shown here is derived from an EMBL/GenBank/DDBJ whole genome shotgun (WGS) entry which is preliminary data.</text>
</comment>
<feature type="domain" description="MmgE/PrpD N-terminal" evidence="2">
    <location>
        <begin position="8"/>
        <end position="246"/>
    </location>
</feature>
<dbReference type="Gene3D" id="1.10.4100.10">
    <property type="entry name" value="2-methylcitrate dehydratase PrpD"/>
    <property type="match status" value="1"/>
</dbReference>
<dbReference type="InterPro" id="IPR042188">
    <property type="entry name" value="MmgE/PrpD_sf_2"/>
</dbReference>